<dbReference type="RefSeq" id="WP_162640065.1">
    <property type="nucleotide sequence ID" value="NZ_CP048286.1"/>
</dbReference>
<feature type="transmembrane region" description="Helical" evidence="2">
    <location>
        <begin position="132"/>
        <end position="151"/>
    </location>
</feature>
<dbReference type="EMBL" id="CP048286">
    <property type="protein sequence ID" value="QHW31257.1"/>
    <property type="molecule type" value="Genomic_DNA"/>
</dbReference>
<sequence length="413" mass="45089">MSKDPRHSHNREPEWDITDEQVDDALERLFQTVKGEKVPAAWMKAEQDQAEQANTASIGADENTNPHANGVHAAPALRIVSIAEPSIEIGHAMKDARLAEPIAAGQLTNRIDAMPDSAAPAIKRKRHLKRRWMTGAVAAVVAGVMLFSSWGQDVMASMINTFRVQHFESVSITESDLNGFREALQDGTVGTRQLDLRLYGEIEQSGGGTERAVGAEEAGKLAGRPLKLLPGADANAIAYMPKQEITFKLHPKEINKLLKLLGGKTAFPDEIDNAPIRITVPDSFTMDIRTNQDGSRSSKQFVQLQAPTLDVPDEVDVEQVRQAVLDLPVLPDELRTKLAAIGDWRHTLPVPSMAGESAKTMKIGGNDAIVSTSNNNRAIVWLQDGWLYTLNGSLSDYPAENDIIKEAEGLMKA</sequence>
<feature type="region of interest" description="Disordered" evidence="1">
    <location>
        <begin position="1"/>
        <end position="21"/>
    </location>
</feature>
<proteinExistence type="predicted"/>
<evidence type="ECO:0000256" key="2">
    <source>
        <dbReference type="SAM" id="Phobius"/>
    </source>
</evidence>
<dbReference type="KEGG" id="prz:GZH47_10565"/>
<accession>A0A6C0NYF7</accession>
<keyword evidence="4" id="KW-1185">Reference proteome</keyword>
<evidence type="ECO:0000313" key="3">
    <source>
        <dbReference type="EMBL" id="QHW31257.1"/>
    </source>
</evidence>
<feature type="compositionally biased region" description="Basic and acidic residues" evidence="1">
    <location>
        <begin position="1"/>
        <end position="14"/>
    </location>
</feature>
<protein>
    <recommendedName>
        <fullName evidence="5">DUF4367 domain-containing protein</fullName>
    </recommendedName>
</protein>
<keyword evidence="2" id="KW-0472">Membrane</keyword>
<keyword evidence="2" id="KW-1133">Transmembrane helix</keyword>
<evidence type="ECO:0000313" key="4">
    <source>
        <dbReference type="Proteomes" id="UP000479114"/>
    </source>
</evidence>
<organism evidence="3 4">
    <name type="scientific">Paenibacillus rhizovicinus</name>
    <dbReference type="NCBI Taxonomy" id="2704463"/>
    <lineage>
        <taxon>Bacteria</taxon>
        <taxon>Bacillati</taxon>
        <taxon>Bacillota</taxon>
        <taxon>Bacilli</taxon>
        <taxon>Bacillales</taxon>
        <taxon>Paenibacillaceae</taxon>
        <taxon>Paenibacillus</taxon>
    </lineage>
</organism>
<evidence type="ECO:0008006" key="5">
    <source>
        <dbReference type="Google" id="ProtNLM"/>
    </source>
</evidence>
<name>A0A6C0NYF7_9BACL</name>
<evidence type="ECO:0000256" key="1">
    <source>
        <dbReference type="SAM" id="MobiDB-lite"/>
    </source>
</evidence>
<reference evidence="3 4" key="1">
    <citation type="submission" date="2020-02" db="EMBL/GenBank/DDBJ databases">
        <title>Paenibacillus sp. nov., isolated from rhizosphere soil of tomato.</title>
        <authorList>
            <person name="Weon H.-Y."/>
            <person name="Lee S.A."/>
        </authorList>
    </citation>
    <scope>NUCLEOTIDE SEQUENCE [LARGE SCALE GENOMIC DNA]</scope>
    <source>
        <strain evidence="3 4">14171R-81</strain>
    </source>
</reference>
<keyword evidence="2" id="KW-0812">Transmembrane</keyword>
<dbReference type="AlphaFoldDB" id="A0A6C0NYF7"/>
<dbReference type="Proteomes" id="UP000479114">
    <property type="component" value="Chromosome"/>
</dbReference>
<gene>
    <name evidence="3" type="ORF">GZH47_10565</name>
</gene>